<keyword evidence="1" id="KW-0472">Membrane</keyword>
<evidence type="ECO:0000313" key="3">
    <source>
        <dbReference type="Proteomes" id="UP000002875"/>
    </source>
</evidence>
<evidence type="ECO:0000256" key="1">
    <source>
        <dbReference type="SAM" id="Phobius"/>
    </source>
</evidence>
<sequence>MKNAIFRILNVFMAVVVLISNTGFGLIEHSCTVKGKQTALYKSETSCCNKSFKNHTSSERPVVKKSKCCSEEEKYQNVDYSYSASESVAKFVQKSIDWVKVTITDFLRAVVRDILENLVSKKTSSSPPSSNGISIRIFIQSFLI</sequence>
<dbReference type="InterPro" id="IPR058512">
    <property type="entry name" value="DUF8199"/>
</dbReference>
<keyword evidence="3" id="KW-1185">Reference proteome</keyword>
<evidence type="ECO:0000313" key="2">
    <source>
        <dbReference type="EMBL" id="AFK04871.1"/>
    </source>
</evidence>
<keyword evidence="1" id="KW-0812">Transmembrane</keyword>
<name>A0ABN4ASA4_EMTOG</name>
<dbReference type="RefSeq" id="WP_015030559.1">
    <property type="nucleotide sequence ID" value="NC_018748.1"/>
</dbReference>
<dbReference type="NCBIfam" id="NF047658">
    <property type="entry name" value="HYC_CC_PP"/>
    <property type="match status" value="1"/>
</dbReference>
<keyword evidence="1" id="KW-1133">Transmembrane helix</keyword>
<gene>
    <name evidence="2" type="ordered locus">Emtol_3745</name>
</gene>
<organism evidence="2 3">
    <name type="scientific">Emticicia oligotrophica (strain DSM 17448 / CIP 109782 / MTCC 6937 / GPTSA100-15)</name>
    <dbReference type="NCBI Taxonomy" id="929562"/>
    <lineage>
        <taxon>Bacteria</taxon>
        <taxon>Pseudomonadati</taxon>
        <taxon>Bacteroidota</taxon>
        <taxon>Cytophagia</taxon>
        <taxon>Cytophagales</taxon>
        <taxon>Leadbetterellaceae</taxon>
        <taxon>Emticicia</taxon>
    </lineage>
</organism>
<accession>A0ABN4ASA4</accession>
<proteinExistence type="predicted"/>
<dbReference type="Pfam" id="PF26622">
    <property type="entry name" value="DUF8199"/>
    <property type="match status" value="1"/>
</dbReference>
<feature type="transmembrane region" description="Helical" evidence="1">
    <location>
        <begin position="6"/>
        <end position="27"/>
    </location>
</feature>
<protein>
    <submittedName>
        <fullName evidence="2">Uncharacterized protein</fullName>
    </submittedName>
</protein>
<reference evidence="2 3" key="1">
    <citation type="submission" date="2011-07" db="EMBL/GenBank/DDBJ databases">
        <title>The complete genome of chromosome of Emticicia oligotrophica DSM 17448.</title>
        <authorList>
            <consortium name="US DOE Joint Genome Institute (JGI-PGF)"/>
            <person name="Lucas S."/>
            <person name="Han J."/>
            <person name="Lapidus A."/>
            <person name="Bruce D."/>
            <person name="Goodwin L."/>
            <person name="Pitluck S."/>
            <person name="Peters L."/>
            <person name="Kyrpides N."/>
            <person name="Mavromatis K."/>
            <person name="Ivanova N."/>
            <person name="Ovchinnikova G."/>
            <person name="Teshima H."/>
            <person name="Detter J.C."/>
            <person name="Tapia R."/>
            <person name="Han C."/>
            <person name="Land M."/>
            <person name="Hauser L."/>
            <person name="Markowitz V."/>
            <person name="Cheng J.-F."/>
            <person name="Hugenholtz P."/>
            <person name="Woyke T."/>
            <person name="Wu D."/>
            <person name="Tindall B."/>
            <person name="Pomrenke H."/>
            <person name="Brambilla E."/>
            <person name="Klenk H.-P."/>
            <person name="Eisen J.A."/>
        </authorList>
    </citation>
    <scope>NUCLEOTIDE SEQUENCE [LARGE SCALE GENOMIC DNA]</scope>
    <source>
        <strain evidence="2 3">DSM 17448</strain>
    </source>
</reference>
<dbReference type="InterPro" id="IPR058060">
    <property type="entry name" value="HYC_CC_PP"/>
</dbReference>
<dbReference type="Proteomes" id="UP000002875">
    <property type="component" value="Chromosome"/>
</dbReference>
<dbReference type="EMBL" id="CP002961">
    <property type="protein sequence ID" value="AFK04871.1"/>
    <property type="molecule type" value="Genomic_DNA"/>
</dbReference>